<gene>
    <name evidence="1" type="ORF">RF11_07886</name>
</gene>
<protein>
    <submittedName>
        <fullName evidence="1">Uncharacterized protein</fullName>
    </submittedName>
</protein>
<dbReference type="EMBL" id="JWZT01004760">
    <property type="protein sequence ID" value="KII63205.1"/>
    <property type="molecule type" value="Genomic_DNA"/>
</dbReference>
<name>A0A0C2M878_THEKT</name>
<comment type="caution">
    <text evidence="1">The sequence shown here is derived from an EMBL/GenBank/DDBJ whole genome shotgun (WGS) entry which is preliminary data.</text>
</comment>
<evidence type="ECO:0000313" key="1">
    <source>
        <dbReference type="EMBL" id="KII63205.1"/>
    </source>
</evidence>
<organism evidence="1 2">
    <name type="scientific">Thelohanellus kitauei</name>
    <name type="common">Myxosporean</name>
    <dbReference type="NCBI Taxonomy" id="669202"/>
    <lineage>
        <taxon>Eukaryota</taxon>
        <taxon>Metazoa</taxon>
        <taxon>Cnidaria</taxon>
        <taxon>Myxozoa</taxon>
        <taxon>Myxosporea</taxon>
        <taxon>Bivalvulida</taxon>
        <taxon>Platysporina</taxon>
        <taxon>Myxobolidae</taxon>
        <taxon>Thelohanellus</taxon>
    </lineage>
</organism>
<dbReference type="Proteomes" id="UP000031668">
    <property type="component" value="Unassembled WGS sequence"/>
</dbReference>
<reference evidence="1 2" key="1">
    <citation type="journal article" date="2014" name="Genome Biol. Evol.">
        <title>The genome of the myxosporean Thelohanellus kitauei shows adaptations to nutrient acquisition within its fish host.</title>
        <authorList>
            <person name="Yang Y."/>
            <person name="Xiong J."/>
            <person name="Zhou Z."/>
            <person name="Huo F."/>
            <person name="Miao W."/>
            <person name="Ran C."/>
            <person name="Liu Y."/>
            <person name="Zhang J."/>
            <person name="Feng J."/>
            <person name="Wang M."/>
            <person name="Wang M."/>
            <person name="Wang L."/>
            <person name="Yao B."/>
        </authorList>
    </citation>
    <scope>NUCLEOTIDE SEQUENCE [LARGE SCALE GENOMIC DNA]</scope>
    <source>
        <strain evidence="1">Wuqing</strain>
    </source>
</reference>
<proteinExistence type="predicted"/>
<keyword evidence="2" id="KW-1185">Reference proteome</keyword>
<sequence>MVAGYRWLCLSVTSTPGNIIEERQQLQSVELQAHRPNEIIDANIVVAEILMKVTGKLLHIVPNGAYNLVFRNIVHWKKVSKQRKNIVGEKCDGMIAYRLLYVATKAFDQLLFSGAFSNKRVSEGPDYDEVRNFYICGN</sequence>
<dbReference type="AlphaFoldDB" id="A0A0C2M878"/>
<accession>A0A0C2M878</accession>
<evidence type="ECO:0000313" key="2">
    <source>
        <dbReference type="Proteomes" id="UP000031668"/>
    </source>
</evidence>